<dbReference type="Proteomes" id="UP001597058">
    <property type="component" value="Unassembled WGS sequence"/>
</dbReference>
<name>A0ABW3XV08_9ACTN</name>
<feature type="transmembrane region" description="Helical" evidence="1">
    <location>
        <begin position="63"/>
        <end position="84"/>
    </location>
</feature>
<evidence type="ECO:0000313" key="2">
    <source>
        <dbReference type="EMBL" id="MFD1312963.1"/>
    </source>
</evidence>
<dbReference type="EMBL" id="JBHTMM010000149">
    <property type="protein sequence ID" value="MFD1312963.1"/>
    <property type="molecule type" value="Genomic_DNA"/>
</dbReference>
<keyword evidence="1" id="KW-0812">Transmembrane</keyword>
<sequence length="92" mass="9674">MAYAILNLLDQPTLPVAAPVVMLLAHWFWGRHRHWAAGAVAAFAGSAVVFVLTDLARLHWDRIAADALTTAAGATVALAVFTGASRLTPPAT</sequence>
<organism evidence="2 3">
    <name type="scientific">Streptomyces kaempferi</name>
    <dbReference type="NCBI Taxonomy" id="333725"/>
    <lineage>
        <taxon>Bacteria</taxon>
        <taxon>Bacillati</taxon>
        <taxon>Actinomycetota</taxon>
        <taxon>Actinomycetes</taxon>
        <taxon>Kitasatosporales</taxon>
        <taxon>Streptomycetaceae</taxon>
        <taxon>Streptomyces</taxon>
    </lineage>
</organism>
<evidence type="ECO:0000256" key="1">
    <source>
        <dbReference type="SAM" id="Phobius"/>
    </source>
</evidence>
<keyword evidence="1" id="KW-0472">Membrane</keyword>
<dbReference type="RefSeq" id="WP_381330974.1">
    <property type="nucleotide sequence ID" value="NZ_JBHTMM010000149.1"/>
</dbReference>
<keyword evidence="3" id="KW-1185">Reference proteome</keyword>
<keyword evidence="1" id="KW-1133">Transmembrane helix</keyword>
<comment type="caution">
    <text evidence="2">The sequence shown here is derived from an EMBL/GenBank/DDBJ whole genome shotgun (WGS) entry which is preliminary data.</text>
</comment>
<feature type="transmembrane region" description="Helical" evidence="1">
    <location>
        <begin position="35"/>
        <end position="56"/>
    </location>
</feature>
<reference evidence="3" key="1">
    <citation type="journal article" date="2019" name="Int. J. Syst. Evol. Microbiol.">
        <title>The Global Catalogue of Microorganisms (GCM) 10K type strain sequencing project: providing services to taxonomists for standard genome sequencing and annotation.</title>
        <authorList>
            <consortium name="The Broad Institute Genomics Platform"/>
            <consortium name="The Broad Institute Genome Sequencing Center for Infectious Disease"/>
            <person name="Wu L."/>
            <person name="Ma J."/>
        </authorList>
    </citation>
    <scope>NUCLEOTIDE SEQUENCE [LARGE SCALE GENOMIC DNA]</scope>
    <source>
        <strain evidence="3">CGMCC 4.7020</strain>
    </source>
</reference>
<accession>A0ABW3XV08</accession>
<evidence type="ECO:0000313" key="3">
    <source>
        <dbReference type="Proteomes" id="UP001597058"/>
    </source>
</evidence>
<proteinExistence type="predicted"/>
<protein>
    <submittedName>
        <fullName evidence="2">Uncharacterized protein</fullName>
    </submittedName>
</protein>
<gene>
    <name evidence="2" type="ORF">ACFQ5X_45380</name>
</gene>
<feature type="transmembrane region" description="Helical" evidence="1">
    <location>
        <begin position="12"/>
        <end position="29"/>
    </location>
</feature>